<evidence type="ECO:0000256" key="1">
    <source>
        <dbReference type="SAM" id="MobiDB-lite"/>
    </source>
</evidence>
<reference evidence="3" key="1">
    <citation type="journal article" date="2020" name="mSystems">
        <title>Genome- and Community-Level Interaction Insights into Carbon Utilization and Element Cycling Functions of Hydrothermarchaeota in Hydrothermal Sediment.</title>
        <authorList>
            <person name="Zhou Z."/>
            <person name="Liu Y."/>
            <person name="Xu W."/>
            <person name="Pan J."/>
            <person name="Luo Z.H."/>
            <person name="Li M."/>
        </authorList>
    </citation>
    <scope>NUCLEOTIDE SEQUENCE [LARGE SCALE GENOMIC DNA]</scope>
    <source>
        <strain evidence="3">SpSt-418</strain>
    </source>
</reference>
<name>A0A7C3KI18_9CYAN</name>
<protein>
    <submittedName>
        <fullName evidence="3">Uncharacterized protein</fullName>
    </submittedName>
</protein>
<keyword evidence="2" id="KW-0732">Signal</keyword>
<feature type="compositionally biased region" description="Polar residues" evidence="1">
    <location>
        <begin position="28"/>
        <end position="52"/>
    </location>
</feature>
<gene>
    <name evidence="3" type="ORF">ENR64_28870</name>
</gene>
<sequence>MQRAWKLLAPCFTAVALLGLVNSGCSDAKSSTEQTNDNASLISSKNKGNQAKTKAAPKSPDRFGLYEDMPYREARSYLINKGWKPNVEGDAPNLNDSSVKELINLGYEEVKDCSGTGVGACRFEFINSAGELLVVSAITKGASNRERVVWRWFREEETRASQPPKLETSNPKKPPFVGTKYFNFLSGTGTGQAITIQADGTTTIELRGTASTLVEYHGPFSNPIILSDGRGLLLEGDKIYSLLPGGQIAQGCKGEGQPCEAELYDPSTTSTIADGLYVLGGTDQGLEVAGGRYRYYDELGTQAWQPVSQLTYIQPGVIFDGELYWCIPSEYGPGVCTENGWKPYKTDN</sequence>
<dbReference type="EMBL" id="DSRU01000436">
    <property type="protein sequence ID" value="HFN01685.1"/>
    <property type="molecule type" value="Genomic_DNA"/>
</dbReference>
<proteinExistence type="predicted"/>
<evidence type="ECO:0000313" key="3">
    <source>
        <dbReference type="EMBL" id="HFN01685.1"/>
    </source>
</evidence>
<comment type="caution">
    <text evidence="3">The sequence shown here is derived from an EMBL/GenBank/DDBJ whole genome shotgun (WGS) entry which is preliminary data.</text>
</comment>
<feature type="region of interest" description="Disordered" evidence="1">
    <location>
        <begin position="28"/>
        <end position="59"/>
    </location>
</feature>
<evidence type="ECO:0000256" key="2">
    <source>
        <dbReference type="SAM" id="SignalP"/>
    </source>
</evidence>
<dbReference type="AlphaFoldDB" id="A0A7C3KI18"/>
<accession>A0A7C3KI18</accession>
<feature type="signal peptide" evidence="2">
    <location>
        <begin position="1"/>
        <end position="28"/>
    </location>
</feature>
<feature type="chain" id="PRO_5027995870" evidence="2">
    <location>
        <begin position="29"/>
        <end position="348"/>
    </location>
</feature>
<organism evidence="3">
    <name type="scientific">Oscillatoriales cyanobacterium SpSt-418</name>
    <dbReference type="NCBI Taxonomy" id="2282169"/>
    <lineage>
        <taxon>Bacteria</taxon>
        <taxon>Bacillati</taxon>
        <taxon>Cyanobacteriota</taxon>
        <taxon>Cyanophyceae</taxon>
        <taxon>Oscillatoriophycideae</taxon>
        <taxon>Oscillatoriales</taxon>
    </lineage>
</organism>